<dbReference type="OrthoDB" id="6432380at2759"/>
<organism evidence="1 2">
    <name type="scientific">Lasius niger</name>
    <name type="common">Black garden ant</name>
    <dbReference type="NCBI Taxonomy" id="67767"/>
    <lineage>
        <taxon>Eukaryota</taxon>
        <taxon>Metazoa</taxon>
        <taxon>Ecdysozoa</taxon>
        <taxon>Arthropoda</taxon>
        <taxon>Hexapoda</taxon>
        <taxon>Insecta</taxon>
        <taxon>Pterygota</taxon>
        <taxon>Neoptera</taxon>
        <taxon>Endopterygota</taxon>
        <taxon>Hymenoptera</taxon>
        <taxon>Apocrita</taxon>
        <taxon>Aculeata</taxon>
        <taxon>Formicoidea</taxon>
        <taxon>Formicidae</taxon>
        <taxon>Formicinae</taxon>
        <taxon>Lasius</taxon>
        <taxon>Lasius</taxon>
    </lineage>
</organism>
<dbReference type="InterPro" id="IPR042104">
    <property type="entry name" value="PKS_dehydratase_sf"/>
</dbReference>
<reference evidence="1 2" key="1">
    <citation type="submission" date="2015-04" db="EMBL/GenBank/DDBJ databases">
        <title>Lasius niger genome sequencing.</title>
        <authorList>
            <person name="Konorov E.A."/>
            <person name="Nikitin M.A."/>
            <person name="Kirill M.V."/>
            <person name="Chang P."/>
        </authorList>
    </citation>
    <scope>NUCLEOTIDE SEQUENCE [LARGE SCALE GENOMIC DNA]</scope>
    <source>
        <tissue evidence="1">Whole</tissue>
    </source>
</reference>
<protein>
    <submittedName>
        <fullName evidence="1">Fatty acid synthase</fullName>
    </submittedName>
</protein>
<dbReference type="Gene3D" id="3.10.129.110">
    <property type="entry name" value="Polyketide synthase dehydratase"/>
    <property type="match status" value="1"/>
</dbReference>
<dbReference type="STRING" id="67767.A0A0J7JUP1"/>
<evidence type="ECO:0000313" key="1">
    <source>
        <dbReference type="EMBL" id="KMQ81824.1"/>
    </source>
</evidence>
<evidence type="ECO:0000313" key="2">
    <source>
        <dbReference type="Proteomes" id="UP000036403"/>
    </source>
</evidence>
<proteinExistence type="predicted"/>
<dbReference type="Proteomes" id="UP000036403">
    <property type="component" value="Unassembled WGS sequence"/>
</dbReference>
<dbReference type="AlphaFoldDB" id="A0A0J7JUP1"/>
<dbReference type="PaxDb" id="67767-A0A0J7JUP1"/>
<gene>
    <name evidence="1" type="ORF">RF55_25101</name>
</gene>
<comment type="caution">
    <text evidence="1">The sequence shown here is derived from an EMBL/GenBank/DDBJ whole genome shotgun (WGS) entry which is preliminary data.</text>
</comment>
<accession>A0A0J7JUP1</accession>
<keyword evidence="2" id="KW-1185">Reference proteome</keyword>
<sequence>MIPTNILPEDDDEEEHMTARDIYKELKLRGYQYSGWFRGLKSASISGNKGHIAWESNWVTFMDTMLQLHILGYDTRDLYVPTSIQKLVINPALHTSKLLDVVTEKNKRMFLIN</sequence>
<dbReference type="EMBL" id="LBMM01031262">
    <property type="protein sequence ID" value="KMQ81824.1"/>
    <property type="molecule type" value="Genomic_DNA"/>
</dbReference>
<name>A0A0J7JUP1_LASNI</name>